<reference evidence="2" key="1">
    <citation type="journal article" date="2019" name="Int. J. Syst. Evol. Microbiol.">
        <title>The Global Catalogue of Microorganisms (GCM) 10K type strain sequencing project: providing services to taxonomists for standard genome sequencing and annotation.</title>
        <authorList>
            <consortium name="The Broad Institute Genomics Platform"/>
            <consortium name="The Broad Institute Genome Sequencing Center for Infectious Disease"/>
            <person name="Wu L."/>
            <person name="Ma J."/>
        </authorList>
    </citation>
    <scope>NUCLEOTIDE SEQUENCE [LARGE SCALE GENOMIC DNA]</scope>
    <source>
        <strain evidence="2">JCM 17924</strain>
    </source>
</reference>
<dbReference type="PROSITE" id="PS51257">
    <property type="entry name" value="PROKAR_LIPOPROTEIN"/>
    <property type="match status" value="1"/>
</dbReference>
<organism evidence="1 2">
    <name type="scientific">Hymenobacter koreensis</name>
    <dbReference type="NCBI Taxonomy" id="1084523"/>
    <lineage>
        <taxon>Bacteria</taxon>
        <taxon>Pseudomonadati</taxon>
        <taxon>Bacteroidota</taxon>
        <taxon>Cytophagia</taxon>
        <taxon>Cytophagales</taxon>
        <taxon>Hymenobacteraceae</taxon>
        <taxon>Hymenobacter</taxon>
    </lineage>
</organism>
<proteinExistence type="predicted"/>
<evidence type="ECO:0000313" key="1">
    <source>
        <dbReference type="EMBL" id="GAA4379671.1"/>
    </source>
</evidence>
<keyword evidence="2" id="KW-1185">Reference proteome</keyword>
<dbReference type="Proteomes" id="UP001500454">
    <property type="component" value="Unassembled WGS sequence"/>
</dbReference>
<name>A0ABP8IYY3_9BACT</name>
<gene>
    <name evidence="1" type="ORF">GCM10023186_17300</name>
</gene>
<sequence length="297" mass="33164">MKQVLIVLMAVLLASCGIARRLKNKYYTMITPKLAAELLSQPGTVVDSVVLDQTFSLYVRQVCRPRPPAGYYASGRPDQPASVERCDCDDPTRPGELEKLEIQYLLVSAQRNRFVYLTTVPADVSQGSLRYDRPLFRVDNFVNLGSVNTFFIGRVSGGELQFNRLGGKPRPGVYPGPERWLFSLAPGGSVLTLDALAQEGPGYGKYSIPGRVLALAPRFFRKDAWRIGASLRFWAPTLEQANVSYLRNNVLYWVRATNEKVPDELIARFTQPFPGTKYTALFFHGERVMGLPVAPGR</sequence>
<comment type="caution">
    <text evidence="1">The sequence shown here is derived from an EMBL/GenBank/DDBJ whole genome shotgun (WGS) entry which is preliminary data.</text>
</comment>
<protein>
    <recommendedName>
        <fullName evidence="3">DUF4249 family protein</fullName>
    </recommendedName>
</protein>
<evidence type="ECO:0000313" key="2">
    <source>
        <dbReference type="Proteomes" id="UP001500454"/>
    </source>
</evidence>
<accession>A0ABP8IYY3</accession>
<evidence type="ECO:0008006" key="3">
    <source>
        <dbReference type="Google" id="ProtNLM"/>
    </source>
</evidence>
<dbReference type="EMBL" id="BAABHA010000003">
    <property type="protein sequence ID" value="GAA4379671.1"/>
    <property type="molecule type" value="Genomic_DNA"/>
</dbReference>
<dbReference type="RefSeq" id="WP_345223298.1">
    <property type="nucleotide sequence ID" value="NZ_BAABHA010000003.1"/>
</dbReference>